<dbReference type="STRING" id="1150600.ADIARSV_3739"/>
<dbReference type="AlphaFoldDB" id="R9GVZ8"/>
<proteinExistence type="predicted"/>
<comment type="caution">
    <text evidence="1">The sequence shown here is derived from an EMBL/GenBank/DDBJ whole genome shotgun (WGS) entry which is preliminary data.</text>
</comment>
<evidence type="ECO:0000313" key="1">
    <source>
        <dbReference type="EMBL" id="EOR93099.1"/>
    </source>
</evidence>
<dbReference type="EMBL" id="AQPN01000129">
    <property type="protein sequence ID" value="EOR93099.1"/>
    <property type="molecule type" value="Genomic_DNA"/>
</dbReference>
<evidence type="ECO:0000313" key="2">
    <source>
        <dbReference type="Proteomes" id="UP000014174"/>
    </source>
</evidence>
<accession>R9GVZ8</accession>
<dbReference type="Proteomes" id="UP000014174">
    <property type="component" value="Unassembled WGS sequence"/>
</dbReference>
<gene>
    <name evidence="1" type="ORF">ADIARSV_3739</name>
</gene>
<dbReference type="eggNOG" id="ENOG503257C">
    <property type="taxonomic scope" value="Bacteria"/>
</dbReference>
<evidence type="ECO:0008006" key="3">
    <source>
        <dbReference type="Google" id="ProtNLM"/>
    </source>
</evidence>
<organism evidence="1 2">
    <name type="scientific">Arcticibacter svalbardensis MN12-7</name>
    <dbReference type="NCBI Taxonomy" id="1150600"/>
    <lineage>
        <taxon>Bacteria</taxon>
        <taxon>Pseudomonadati</taxon>
        <taxon>Bacteroidota</taxon>
        <taxon>Sphingobacteriia</taxon>
        <taxon>Sphingobacteriales</taxon>
        <taxon>Sphingobacteriaceae</taxon>
        <taxon>Arcticibacter</taxon>
    </lineage>
</organism>
<keyword evidence="2" id="KW-1185">Reference proteome</keyword>
<protein>
    <recommendedName>
        <fullName evidence="3">DUF3575 domain-containing protein</fullName>
    </recommendedName>
</protein>
<reference evidence="1 2" key="1">
    <citation type="journal article" date="2013" name="Genome Announc.">
        <title>Draft Genome Sequence of Arcticibacter svalbardensis Strain MN12-7T, a Member of the Family Sphingobacteriaceae Isolated from an Arctic Soil Sample.</title>
        <authorList>
            <person name="Shivaji S."/>
            <person name="Ara S."/>
            <person name="Prasad S."/>
            <person name="Manasa B.P."/>
            <person name="Begum Z."/>
            <person name="Singh A."/>
            <person name="Kumar Pinnaka A."/>
        </authorList>
    </citation>
    <scope>NUCLEOTIDE SEQUENCE [LARGE SCALE GENOMIC DNA]</scope>
    <source>
        <strain evidence="1 2">MN12-7</strain>
    </source>
</reference>
<sequence>MAQVETYPKNSFKINLSSLALKNYNFTYERSLARKVSFVAGYRSMPSTNLGQISFVNKALDRMDNTSLKDDLDQITTSNKTYTGEFRFYGGKHAGARGIYLSLYGRYSKFNVDYDYAYSTENKDYAIPISSSLKGLGGGLMIGAQWLIAKRVTFDWYVIGAHYGSLKGDATGIADLSSMTNEEKADLKDDFEGKVSIADKNYFRADVSNNGITAKPDAPFIGIRGLGFNLGIAF</sequence>
<name>R9GVZ8_9SPHI</name>